<dbReference type="PANTHER" id="PTHR42647:SF5">
    <property type="entry name" value="SBP (S-RIBONUCLEASE BINDING PROTEIN) FAMILY PROTEIN"/>
    <property type="match status" value="1"/>
</dbReference>
<reference evidence="5 6" key="1">
    <citation type="submission" date="2023-10" db="EMBL/GenBank/DDBJ databases">
        <title>Chromosome-scale genome assembly provides insights into flower coloration mechanisms of Canna indica.</title>
        <authorList>
            <person name="Li C."/>
        </authorList>
    </citation>
    <scope>NUCLEOTIDE SEQUENCE [LARGE SCALE GENOMIC DNA]</scope>
    <source>
        <tissue evidence="5">Flower</tissue>
    </source>
</reference>
<dbReference type="Pfam" id="PF13920">
    <property type="entry name" value="zf-C3HC4_3"/>
    <property type="match status" value="1"/>
</dbReference>
<gene>
    <name evidence="5" type="ORF">Cni_G14674</name>
</gene>
<evidence type="ECO:0000313" key="6">
    <source>
        <dbReference type="Proteomes" id="UP001327560"/>
    </source>
</evidence>
<keyword evidence="2" id="KW-0863">Zinc-finger</keyword>
<dbReference type="InterPro" id="IPR013083">
    <property type="entry name" value="Znf_RING/FYVE/PHD"/>
</dbReference>
<organism evidence="5 6">
    <name type="scientific">Canna indica</name>
    <name type="common">Indian-shot</name>
    <dbReference type="NCBI Taxonomy" id="4628"/>
    <lineage>
        <taxon>Eukaryota</taxon>
        <taxon>Viridiplantae</taxon>
        <taxon>Streptophyta</taxon>
        <taxon>Embryophyta</taxon>
        <taxon>Tracheophyta</taxon>
        <taxon>Spermatophyta</taxon>
        <taxon>Magnoliopsida</taxon>
        <taxon>Liliopsida</taxon>
        <taxon>Zingiberales</taxon>
        <taxon>Cannaceae</taxon>
        <taxon>Canna</taxon>
    </lineage>
</organism>
<proteinExistence type="predicted"/>
<feature type="compositionally biased region" description="Gly residues" evidence="4">
    <location>
        <begin position="19"/>
        <end position="28"/>
    </location>
</feature>
<dbReference type="AlphaFoldDB" id="A0AAQ3KBW9"/>
<protein>
    <submittedName>
        <fullName evidence="5">E3 ubiquitin-protein ligase</fullName>
    </submittedName>
</protein>
<dbReference type="PANTHER" id="PTHR42647">
    <property type="entry name" value="SBP (S-RIBONUCLEASE BINDING PROTEIN) FAMILY PROTEIN"/>
    <property type="match status" value="1"/>
</dbReference>
<dbReference type="GO" id="GO:0004842">
    <property type="term" value="F:ubiquitin-protein transferase activity"/>
    <property type="evidence" value="ECO:0007669"/>
    <property type="project" value="TreeGrafter"/>
</dbReference>
<feature type="region of interest" description="Disordered" evidence="4">
    <location>
        <begin position="1"/>
        <end position="35"/>
    </location>
</feature>
<name>A0AAQ3KBW9_9LILI</name>
<dbReference type="Proteomes" id="UP001327560">
    <property type="component" value="Chromosome 4"/>
</dbReference>
<feature type="compositionally biased region" description="Basic and acidic residues" evidence="4">
    <location>
        <begin position="7"/>
        <end position="18"/>
    </location>
</feature>
<sequence>MYLKVQQESRRLSKRLGEGRSGSGGGGDFPSVHDPSATAILPLRRRVCFGFGTTSRHFRRHQTPAFTSESGPSSASARSLMAIQASFPFFISNSGRLEEMMEGGGGGLPVDLCHSLPQQQMAVMLWPLPPSDPPASVEDPSSALMLNLLERQWVETDEFLRQQIDQLVTVLQHQTKQQAAAILQSVECKVSFLLRQQEEELTKARRRTLELELYVKDAEEDRAKWQQMAAENEALAISLNNALEQVQVSRFSSTSGRPAKSSALRRCRACGHGDACWVLLPCCHLCCCGSCAAILEECPLCSSVKRDSVEVFLG</sequence>
<keyword evidence="6" id="KW-1185">Reference proteome</keyword>
<evidence type="ECO:0000256" key="2">
    <source>
        <dbReference type="ARBA" id="ARBA00022771"/>
    </source>
</evidence>
<dbReference type="GO" id="GO:0008270">
    <property type="term" value="F:zinc ion binding"/>
    <property type="evidence" value="ECO:0007669"/>
    <property type="project" value="UniProtKB-KW"/>
</dbReference>
<evidence type="ECO:0000256" key="1">
    <source>
        <dbReference type="ARBA" id="ARBA00022723"/>
    </source>
</evidence>
<evidence type="ECO:0000313" key="5">
    <source>
        <dbReference type="EMBL" id="WOL05943.1"/>
    </source>
</evidence>
<keyword evidence="1" id="KW-0479">Metal-binding</keyword>
<dbReference type="EMBL" id="CP136893">
    <property type="protein sequence ID" value="WOL05943.1"/>
    <property type="molecule type" value="Genomic_DNA"/>
</dbReference>
<accession>A0AAQ3KBW9</accession>
<dbReference type="Gene3D" id="3.30.40.10">
    <property type="entry name" value="Zinc/RING finger domain, C3HC4 (zinc finger)"/>
    <property type="match status" value="1"/>
</dbReference>
<keyword evidence="3" id="KW-0862">Zinc</keyword>
<evidence type="ECO:0000256" key="4">
    <source>
        <dbReference type="SAM" id="MobiDB-lite"/>
    </source>
</evidence>
<evidence type="ECO:0000256" key="3">
    <source>
        <dbReference type="ARBA" id="ARBA00022833"/>
    </source>
</evidence>